<evidence type="ECO:0000313" key="4">
    <source>
        <dbReference type="Proteomes" id="UP000730618"/>
    </source>
</evidence>
<proteinExistence type="predicted"/>
<sequence length="273" mass="30258">METNGVNDPSNTNEQVVSEQEVLSADKSVSREGNVVLRPSGPWTPNVHDLLKSLKRDGFSHLPDVVGSGMNEDGREMLSYVEGEFVHPGPWSDEALMEVGRMLRRLHDTAASYVPADGAVWQPWFLRELGGTSRIVSHGDIAPWNMVTRDGMPVALIDWEFAGPVDPMAELARVCWLFPQLHDDDVAEKVGLPPAAIRAKQVRLLVDAYGLAAKERLLLLDRIIEVAVREAAEEAVEAGITMESIGPQWGLAWRIRAAAWMLRNRRILEQALA</sequence>
<organism evidence="3 4">
    <name type="scientific">Paenibacillus allorhizosphaerae</name>
    <dbReference type="NCBI Taxonomy" id="2849866"/>
    <lineage>
        <taxon>Bacteria</taxon>
        <taxon>Bacillati</taxon>
        <taxon>Bacillota</taxon>
        <taxon>Bacilli</taxon>
        <taxon>Bacillales</taxon>
        <taxon>Paenibacillaceae</taxon>
        <taxon>Paenibacillus</taxon>
    </lineage>
</organism>
<dbReference type="Proteomes" id="UP000730618">
    <property type="component" value="Unassembled WGS sequence"/>
</dbReference>
<evidence type="ECO:0000259" key="2">
    <source>
        <dbReference type="Pfam" id="PF01636"/>
    </source>
</evidence>
<evidence type="ECO:0000313" key="3">
    <source>
        <dbReference type="EMBL" id="CAG7644386.1"/>
    </source>
</evidence>
<gene>
    <name evidence="3" type="ORF">PAECIP111802_03249</name>
</gene>
<feature type="domain" description="Aminoglycoside phosphotransferase" evidence="2">
    <location>
        <begin position="132"/>
        <end position="187"/>
    </location>
</feature>
<dbReference type="InterPro" id="IPR002575">
    <property type="entry name" value="Aminoglycoside_PTrfase"/>
</dbReference>
<name>A0ABM8VIN7_9BACL</name>
<protein>
    <recommendedName>
        <fullName evidence="2">Aminoglycoside phosphotransferase domain-containing protein</fullName>
    </recommendedName>
</protein>
<dbReference type="RefSeq" id="WP_230415019.1">
    <property type="nucleotide sequence ID" value="NZ_CAJVCE010000008.1"/>
</dbReference>
<accession>A0ABM8VIN7</accession>
<reference evidence="3 4" key="1">
    <citation type="submission" date="2021-06" db="EMBL/GenBank/DDBJ databases">
        <authorList>
            <person name="Criscuolo A."/>
        </authorList>
    </citation>
    <scope>NUCLEOTIDE SEQUENCE [LARGE SCALE GENOMIC DNA]</scope>
    <source>
        <strain evidence="4">CIP 111802</strain>
    </source>
</reference>
<evidence type="ECO:0000256" key="1">
    <source>
        <dbReference type="SAM" id="MobiDB-lite"/>
    </source>
</evidence>
<keyword evidence="4" id="KW-1185">Reference proteome</keyword>
<dbReference type="EMBL" id="CAJVCE010000008">
    <property type="protein sequence ID" value="CAG7644386.1"/>
    <property type="molecule type" value="Genomic_DNA"/>
</dbReference>
<dbReference type="Pfam" id="PF01636">
    <property type="entry name" value="APH"/>
    <property type="match status" value="1"/>
</dbReference>
<feature type="compositionally biased region" description="Polar residues" evidence="1">
    <location>
        <begin position="1"/>
        <end position="18"/>
    </location>
</feature>
<feature type="region of interest" description="Disordered" evidence="1">
    <location>
        <begin position="1"/>
        <end position="30"/>
    </location>
</feature>
<comment type="caution">
    <text evidence="3">The sequence shown here is derived from an EMBL/GenBank/DDBJ whole genome shotgun (WGS) entry which is preliminary data.</text>
</comment>